<feature type="transmembrane region" description="Helical" evidence="2">
    <location>
        <begin position="171"/>
        <end position="192"/>
    </location>
</feature>
<sequence>MQYHRIAQAGLDGAKLVAKYPGTYVDAAWAAVRKFCFAVIFLALITAKMTHIYAHITSLSVSVLLVWGITFFLQDIVIIFLVRGLTAEFQWKTVRIAAAVVTIICTLAISGMASANISFYFTTGAEIHWHQAHNVGSDAAAIRTLLSGLTGFLIVEVLIVVGAYFSCNLLYNATGAVLHILGSSLKLVVCCWRRKRPDPAAFERIECQDYRDDQNNGEEVVDDDKSEDFLLDGHVDASEKTAVSLLKRLLVLFPMTVLFVLRCVRPPDPAFFFLSWSIPLAPLVDGRPHRGPPVEVSGLKGSYGWLTNQTALTPPVTLDWLPNDRVVPGFADWAPSLLANATEPPLHYNPTEDPIHISNLHHDVLEPLRGALRSGEVNIKHIIFIKLESTRADVFPLREDGYIWERILESYGGEIPDAAKERLLKIGRNAERLTGFPAALSKKDGPPKPYGGISARDAYTAGTYTLKSVVGSLCGVTPLVADFNREYQQHIYQPCLAHVFDALNTQNNDTDPEDYTTWPWHSKWMQSVTETYDHQDDLTPKMGYHDITDKESLNLTGVEEVNYYGYADNVLHDRIREALDDAEQNHRRLFLTHLTGTTHHPWGMPGGKYEDLLGSNWNNDNMNRYLNTIGFADGWLGEIMDMLEEKGVADETLLVMAGDHGLSLPYDNGITPYDNPRVGNFHVPLVLAHPKLPAVPIESPVINSQIAPTVLDLLIESASLGDDARHAAADVRALYEGQSMIRPLTREEKGRQDWQFSVMNTGGSWLSVRSADQPYRLVIPLINDVEWRFSNMAINPHEVSPVIKSFDVDQLAMEVERIHGPFAFKWVGEAAHVAQWWVSENWRRYRFDPDQPDKPHE</sequence>
<keyword evidence="5" id="KW-1185">Reference proteome</keyword>
<evidence type="ECO:0000256" key="1">
    <source>
        <dbReference type="ARBA" id="ARBA00008779"/>
    </source>
</evidence>
<evidence type="ECO:0000259" key="3">
    <source>
        <dbReference type="Pfam" id="PF00884"/>
    </source>
</evidence>
<dbReference type="InterPro" id="IPR017850">
    <property type="entry name" value="Alkaline_phosphatase_core_sf"/>
</dbReference>
<dbReference type="HOGENOM" id="CLU_016056_0_0_1"/>
<keyword evidence="2" id="KW-0472">Membrane</keyword>
<dbReference type="GO" id="GO:0004065">
    <property type="term" value="F:arylsulfatase activity"/>
    <property type="evidence" value="ECO:0007669"/>
    <property type="project" value="TreeGrafter"/>
</dbReference>
<protein>
    <submittedName>
        <fullName evidence="4">Sulfatase domain protein</fullName>
    </submittedName>
</protein>
<comment type="similarity">
    <text evidence="1">Belongs to the sulfatase family.</text>
</comment>
<dbReference type="Gene3D" id="3.40.720.10">
    <property type="entry name" value="Alkaline Phosphatase, subunit A"/>
    <property type="match status" value="1"/>
</dbReference>
<dbReference type="Pfam" id="PF00884">
    <property type="entry name" value="Sulfatase"/>
    <property type="match status" value="1"/>
</dbReference>
<dbReference type="AlphaFoldDB" id="A0A017S5E4"/>
<dbReference type="PANTHER" id="PTHR42693">
    <property type="entry name" value="ARYLSULFATASE FAMILY MEMBER"/>
    <property type="match status" value="1"/>
</dbReference>
<feature type="transmembrane region" description="Helical" evidence="2">
    <location>
        <begin position="59"/>
        <end position="82"/>
    </location>
</feature>
<feature type="transmembrane region" description="Helical" evidence="2">
    <location>
        <begin position="27"/>
        <end position="47"/>
    </location>
</feature>
<evidence type="ECO:0000313" key="5">
    <source>
        <dbReference type="Proteomes" id="UP000019804"/>
    </source>
</evidence>
<evidence type="ECO:0000313" key="4">
    <source>
        <dbReference type="EMBL" id="EYE92031.1"/>
    </source>
</evidence>
<dbReference type="PANTHER" id="PTHR42693:SF32">
    <property type="entry name" value="SULFATASE DOMAIN PROTEIN (AFU_ORTHOLOGUE AFUA_2G17610)"/>
    <property type="match status" value="1"/>
</dbReference>
<keyword evidence="2" id="KW-0812">Transmembrane</keyword>
<feature type="transmembrane region" description="Helical" evidence="2">
    <location>
        <begin position="94"/>
        <end position="121"/>
    </location>
</feature>
<reference evidence="5" key="1">
    <citation type="journal article" date="2014" name="Nat. Commun.">
        <title>Genomic adaptations of the halophilic Dead Sea filamentous fungus Eurotium rubrum.</title>
        <authorList>
            <person name="Kis-Papo T."/>
            <person name="Weig A.R."/>
            <person name="Riley R."/>
            <person name="Persoh D."/>
            <person name="Salamov A."/>
            <person name="Sun H."/>
            <person name="Lipzen A."/>
            <person name="Wasser S.P."/>
            <person name="Rambold G."/>
            <person name="Grigoriev I.V."/>
            <person name="Nevo E."/>
        </authorList>
    </citation>
    <scope>NUCLEOTIDE SEQUENCE [LARGE SCALE GENOMIC DNA]</scope>
    <source>
        <strain evidence="5">CBS 135680</strain>
    </source>
</reference>
<dbReference type="InterPro" id="IPR050738">
    <property type="entry name" value="Sulfatase"/>
</dbReference>
<dbReference type="EMBL" id="KK088439">
    <property type="protein sequence ID" value="EYE92031.1"/>
    <property type="molecule type" value="Genomic_DNA"/>
</dbReference>
<keyword evidence="2" id="KW-1133">Transmembrane helix</keyword>
<dbReference type="RefSeq" id="XP_040635719.1">
    <property type="nucleotide sequence ID" value="XM_040784870.1"/>
</dbReference>
<accession>A0A017S5E4</accession>
<dbReference type="SUPFAM" id="SSF53649">
    <property type="entry name" value="Alkaline phosphatase-like"/>
    <property type="match status" value="1"/>
</dbReference>
<gene>
    <name evidence="4" type="ORF">EURHEDRAFT_463348</name>
</gene>
<dbReference type="InterPro" id="IPR000917">
    <property type="entry name" value="Sulfatase_N"/>
</dbReference>
<dbReference type="OrthoDB" id="103349at2759"/>
<feature type="domain" description="Sulfatase N-terminal" evidence="3">
    <location>
        <begin position="450"/>
        <end position="714"/>
    </location>
</feature>
<dbReference type="GeneID" id="63699994"/>
<feature type="transmembrane region" description="Helical" evidence="2">
    <location>
        <begin position="142"/>
        <end position="165"/>
    </location>
</feature>
<dbReference type="Proteomes" id="UP000019804">
    <property type="component" value="Unassembled WGS sequence"/>
</dbReference>
<organism evidence="4 5">
    <name type="scientific">Aspergillus ruber (strain CBS 135680)</name>
    <dbReference type="NCBI Taxonomy" id="1388766"/>
    <lineage>
        <taxon>Eukaryota</taxon>
        <taxon>Fungi</taxon>
        <taxon>Dikarya</taxon>
        <taxon>Ascomycota</taxon>
        <taxon>Pezizomycotina</taxon>
        <taxon>Eurotiomycetes</taxon>
        <taxon>Eurotiomycetidae</taxon>
        <taxon>Eurotiales</taxon>
        <taxon>Aspergillaceae</taxon>
        <taxon>Aspergillus</taxon>
        <taxon>Aspergillus subgen. Aspergillus</taxon>
    </lineage>
</organism>
<dbReference type="STRING" id="1388766.A0A017S5E4"/>
<proteinExistence type="inferred from homology"/>
<evidence type="ECO:0000256" key="2">
    <source>
        <dbReference type="SAM" id="Phobius"/>
    </source>
</evidence>
<name>A0A017S5E4_ASPRC</name>